<sequence length="2383" mass="267831">MNQKYDLLNQGEDNEMDMFGYKTVRWRQILFIFGYIFTLGLLRLFFYWKPEIEVWCCCSPCSLEEANVIMLRTTNELKQCFKKNVLVVHPCVKSGKPVHDIITDQNSIIGKSIMRPHGKVRFITVQKVRYVWDTSDNTFKKVGILDESLSCSDLHTKFGLGLTDEEQEIRRQICGLNKIEVEVIPIWKLFIKEVFNPFYVFQSYSMSLWMATGYFEYTMAILLMTVTSIIATIYNLRVQSIKLHKMAASYNSIMVTMLQKSGEPKEVESQSLVPGDVIILAKNKLFLPCDAILISGGCTVNEGMLTGESIPVTKTPLPQLDNSAPWKTYSGDDYKRHILFCGTQVIQTKSHGQDLVKAVVLQTGFNTAKGDLVRAILYNKPINVKLHKQAIRFLIGLVVISMTAVVYTAVIYAVNRAPVHEVVMMSLLMVTASVNAALPAALTLGLLYSQTRLKKKGIFCISPQRINVAGQLNLACFDKTGTLTEEVLDLYGMLPSKGGCFLDMHYFSSENNLPWNHVLGAMASCHSLIIMDGEKYGDPLDVKMFEGTGWELEDPTKGNQKGGTSTSCTTVRPGCKAQKVSVEGISILHQFPFSSTLQRMSVVTQVIGEESLTVYLKGAPEMVISYCKPETVPQSFSETLGIYTMQGFRVIGLAYRSLEIELLPQLEQLGREAVESELTFLGFLIMENRLKPETNAVLTELMDANIRIVMVTGDNLQTAMTVGKNCGMISGDRQIILIDANESTKDMPASITWKAIHDTQLNGHQSKETHVDCTNGLIYNPTLRGKYHFVMSGKSYEIIMQHFYDILPKILLNGTIFARMTPRQKSTLIEEFQKLDYYVGMCGDGANDCGALKVAHAGISLSELEASVASPFTSRIPNIECVPMLIKEGRSALVTSFSMFKFLTMYNLIGIYCIVLMFWKQKLLGNFQYLMQDLAINIAIALTLGLTLPAPKLAPYRPSGQLLSPPLLLSIFLHSLFSVIAQTTVFTSLLYQPWYNETHVFGACLPLNDSTANSISREPTFAENFLTATMFPVTGFNLIIVGFVFTKGKPFRQPMYTNYLLSLAFLLQVVSYIFMLFADIEAVYISMEIVCTPYDWRIFIFITMLILFIVSYTVEDWFFENRKLWLWIKRKFNYKTKSQYRKLQRILEKDQDCKVEPTRRAAECADHGVGCWRIPKGTEGLNFSLVIITVLHIPTFCSRCSGRRNLRSHQSKYLFKKLGSPRTARCSGSVHQQQFISKKFDRLDECYVRGRQTRSGCSRGDGQSHEIGVAESELRRSHADVLAMHSMLGSNQTHLSQAASVIKQICGLNKIEVEIIPIWKLFLKEVFNPFYVFQSYSMSIWLATGYLEYTMAILTMTVMSIIATIYNLRVQSVKLHKMAASYNSVMVTLLQKNGEIKEVESQSLVPGDVIILAKNKLFLPCDAILISGGCTVNEGMLTGESIPVTKTPLPYIDNSISWKKYSGDDYKRHILFCGTQVIQTKPHGQDLVKAVVLQTGFNTAKGDLVRALLYNKPINIKLHKQAIRFLLGLVLIAMLAVIYTAVIYTLNGAPVHEVVMMSLLMVTVSVNAALPAALTLGLLYAQTRLKKKGIFCISPQRINVAGQLNLACFDKTGTLTEDVLDLYGILPSEGGCYGAADMHNFCSGNHLPWNHVLGAMASCHSLIIMDGEKYGDPLDVKMFEGTGWSGDVPPPLCAWWGPHPPLRRVEPGGGQGVGADMPLLAVLLCDIVKPGCKAQEVSVEGILILHQFPFSSTLQRMSVVTQVIGEERFTVYLKGAPEMVVRFCKPETVPQSFLETLDVYTMQGFRVIGLAYRLLEIGLLSQLKHLKRKSVSNANYELTFLGFLIMENRLKPETNAVLTELINANIRTVMITGDNLQTALTVGNNCGMMSSGSQIILIEANESTKDLPVSITWKTIHDTQLNEHQSKDTHVDFVNGLIYNPTLDGKYHFAMSGKTYEVILQHFYDLLPKILLNGTIFARMTPRQKSSLIEEFQKLDKDLSYYVGMCGDGANDCGALKVAHAGISLSELEASVASPFTSKIPNIECVPMLIKEGRNALVTSFSMFKFLTMYNMIMVFCIVLLFWSRAKQKLLGNFQYLMQDLAINITISLTLGLTGPAPKLAPYRPSGHLLSPPLLLSIFLHSLFSIIVQTSVFIILLYQPWYNETDVFSACLSLNQDIANVTTREPAFAENFFTTTMFPLTGFNLIIVGFVFSKGKPFRQRLHTNCLAPTPERVRVTCPYSRINLHAFMLFVQVVSYIFLLFANIEDVYTSMELVCTPYNWRIFIFLVVLVHFIVSYAVEDGIIENRKLWLWIKRRFDYKSKSQYRKLQRITETDQNWPPLNRTDYATRSVSAMDNKTIIYSNAIHHIPTGDMKVPFQEETHV</sequence>
<keyword evidence="6 14" id="KW-0547">Nucleotide-binding</keyword>
<protein>
    <recommendedName>
        <fullName evidence="14">Cation-transporting ATPase</fullName>
        <ecNumber evidence="14">7.2.2.-</ecNumber>
    </recommendedName>
</protein>
<dbReference type="SUPFAM" id="SSF56784">
    <property type="entry name" value="HAD-like"/>
    <property type="match status" value="2"/>
</dbReference>
<comment type="similarity">
    <text evidence="2 14">Belongs to the cation transport ATPase (P-type) (TC 3.A.3) family. Type V subfamily.</text>
</comment>
<feature type="transmembrane region" description="Helical" evidence="14">
    <location>
        <begin position="1058"/>
        <end position="1078"/>
    </location>
</feature>
<keyword evidence="7" id="KW-0967">Endosome</keyword>
<dbReference type="GO" id="GO:0015203">
    <property type="term" value="F:polyamine transmembrane transporter activity"/>
    <property type="evidence" value="ECO:0007669"/>
    <property type="project" value="TreeGrafter"/>
</dbReference>
<keyword evidence="3" id="KW-0597">Phosphoprotein</keyword>
<dbReference type="SUPFAM" id="SSF81653">
    <property type="entry name" value="Calcium ATPase, transduction domain A"/>
    <property type="match status" value="2"/>
</dbReference>
<evidence type="ECO:0000256" key="9">
    <source>
        <dbReference type="ARBA" id="ARBA00022842"/>
    </source>
</evidence>
<feature type="transmembrane region" description="Helical" evidence="14">
    <location>
        <begin position="900"/>
        <end position="919"/>
    </location>
</feature>
<keyword evidence="10 14" id="KW-1278">Translocase</keyword>
<dbReference type="EMBL" id="OW240913">
    <property type="protein sequence ID" value="CAH2247934.1"/>
    <property type="molecule type" value="Genomic_DNA"/>
</dbReference>
<evidence type="ECO:0000256" key="1">
    <source>
        <dbReference type="ARBA" id="ARBA00004107"/>
    </source>
</evidence>
<dbReference type="FunFam" id="3.40.1110.10:FF:000026">
    <property type="entry name" value="Cation-transporting ATPase"/>
    <property type="match status" value="1"/>
</dbReference>
<dbReference type="PRINTS" id="PR00119">
    <property type="entry name" value="CATATPASE"/>
</dbReference>
<dbReference type="InterPro" id="IPR008250">
    <property type="entry name" value="ATPase_P-typ_transduc_dom_A_sf"/>
</dbReference>
<dbReference type="Pfam" id="PF12409">
    <property type="entry name" value="P5-ATPase"/>
    <property type="match status" value="1"/>
</dbReference>
<reference evidence="16" key="1">
    <citation type="submission" date="2022-03" db="EMBL/GenBank/DDBJ databases">
        <authorList>
            <person name="Alioto T."/>
            <person name="Alioto T."/>
            <person name="Gomez Garrido J."/>
        </authorList>
    </citation>
    <scope>NUCLEOTIDE SEQUENCE</scope>
</reference>
<comment type="subcellular location">
    <subcellularLocation>
        <location evidence="1">Late endosome membrane</location>
        <topology evidence="1">Multi-pass membrane protein</topology>
    </subcellularLocation>
    <subcellularLocation>
        <location evidence="14">Membrane</location>
        <topology evidence="14">Multi-pass membrane protein</topology>
    </subcellularLocation>
</comment>
<dbReference type="InterPro" id="IPR059000">
    <property type="entry name" value="ATPase_P-type_domA"/>
</dbReference>
<dbReference type="SMART" id="SM00831">
    <property type="entry name" value="Cation_ATPase_N"/>
    <property type="match status" value="1"/>
</dbReference>
<dbReference type="GO" id="GO:0005524">
    <property type="term" value="F:ATP binding"/>
    <property type="evidence" value="ECO:0007669"/>
    <property type="project" value="UniProtKB-UniRule"/>
</dbReference>
<dbReference type="Pfam" id="PF00690">
    <property type="entry name" value="Cation_ATPase_N"/>
    <property type="match status" value="1"/>
</dbReference>
<dbReference type="InterPro" id="IPR001757">
    <property type="entry name" value="P_typ_ATPase"/>
</dbReference>
<dbReference type="Pfam" id="PF00122">
    <property type="entry name" value="E1-E2_ATPase"/>
    <property type="match status" value="2"/>
</dbReference>
<dbReference type="GO" id="GO:0016887">
    <property type="term" value="F:ATP hydrolysis activity"/>
    <property type="evidence" value="ECO:0007669"/>
    <property type="project" value="InterPro"/>
</dbReference>
<name>A0AAD1REH9_PELCU</name>
<evidence type="ECO:0000313" key="16">
    <source>
        <dbReference type="EMBL" id="CAH2247934.1"/>
    </source>
</evidence>
<feature type="transmembrane region" description="Helical" evidence="14">
    <location>
        <begin position="1525"/>
        <end position="1546"/>
    </location>
</feature>
<dbReference type="EC" id="7.2.2.-" evidence="14"/>
<dbReference type="InterPro" id="IPR023298">
    <property type="entry name" value="ATPase_P-typ_TM_dom_sf"/>
</dbReference>
<proteinExistence type="inferred from homology"/>
<organism evidence="16 17">
    <name type="scientific">Pelobates cultripes</name>
    <name type="common">Western spadefoot toad</name>
    <dbReference type="NCBI Taxonomy" id="61616"/>
    <lineage>
        <taxon>Eukaryota</taxon>
        <taxon>Metazoa</taxon>
        <taxon>Chordata</taxon>
        <taxon>Craniata</taxon>
        <taxon>Vertebrata</taxon>
        <taxon>Euteleostomi</taxon>
        <taxon>Amphibia</taxon>
        <taxon>Batrachia</taxon>
        <taxon>Anura</taxon>
        <taxon>Pelobatoidea</taxon>
        <taxon>Pelobatidae</taxon>
        <taxon>Pelobates</taxon>
    </lineage>
</organism>
<dbReference type="PANTHER" id="PTHR45630">
    <property type="entry name" value="CATION-TRANSPORTING ATPASE-RELATED"/>
    <property type="match status" value="1"/>
</dbReference>
<dbReference type="GO" id="GO:0046872">
    <property type="term" value="F:metal ion binding"/>
    <property type="evidence" value="ECO:0007669"/>
    <property type="project" value="UniProtKB-UniRule"/>
</dbReference>
<dbReference type="InterPro" id="IPR004014">
    <property type="entry name" value="ATPase_P-typ_cation-transptr_N"/>
</dbReference>
<dbReference type="Gene3D" id="2.70.150.10">
    <property type="entry name" value="Calcium-transporting ATPase, cytoplasmic transduction domain A"/>
    <property type="match status" value="2"/>
</dbReference>
<dbReference type="NCBIfam" id="TIGR01657">
    <property type="entry name" value="P-ATPase-V"/>
    <property type="match status" value="2"/>
</dbReference>
<dbReference type="PROSITE" id="PS00154">
    <property type="entry name" value="ATPASE_E1_E2"/>
    <property type="match status" value="2"/>
</dbReference>
<evidence type="ECO:0000256" key="13">
    <source>
        <dbReference type="ARBA" id="ARBA00049360"/>
    </source>
</evidence>
<evidence type="ECO:0000256" key="5">
    <source>
        <dbReference type="ARBA" id="ARBA00022723"/>
    </source>
</evidence>
<gene>
    <name evidence="16" type="ORF">PECUL_23A030298</name>
</gene>
<feature type="transmembrane region" description="Helical" evidence="14">
    <location>
        <begin position="934"/>
        <end position="954"/>
    </location>
</feature>
<dbReference type="InterPro" id="IPR044492">
    <property type="entry name" value="P_typ_ATPase_HD_dom"/>
</dbReference>
<feature type="transmembrane region" description="Helical" evidence="14">
    <location>
        <begin position="966"/>
        <end position="991"/>
    </location>
</feature>
<evidence type="ECO:0000256" key="14">
    <source>
        <dbReference type="RuleBase" id="RU362082"/>
    </source>
</evidence>
<keyword evidence="9 14" id="KW-0460">Magnesium</keyword>
<dbReference type="InterPro" id="IPR006544">
    <property type="entry name" value="P-type_TPase_V"/>
</dbReference>
<dbReference type="SFLD" id="SFLDS00003">
    <property type="entry name" value="Haloacid_Dehalogenase"/>
    <property type="match status" value="2"/>
</dbReference>
<feature type="domain" description="Cation-transporting P-type ATPase N-terminal" evidence="15">
    <location>
        <begin position="141"/>
        <end position="214"/>
    </location>
</feature>
<feature type="transmembrane region" description="Helical" evidence="14">
    <location>
        <begin position="1326"/>
        <end position="1343"/>
    </location>
</feature>
<evidence type="ECO:0000256" key="12">
    <source>
        <dbReference type="ARBA" id="ARBA00023136"/>
    </source>
</evidence>
<feature type="transmembrane region" description="Helical" evidence="14">
    <location>
        <begin position="2243"/>
        <end position="2263"/>
    </location>
</feature>
<evidence type="ECO:0000256" key="7">
    <source>
        <dbReference type="ARBA" id="ARBA00022753"/>
    </source>
</evidence>
<feature type="transmembrane region" description="Helical" evidence="14">
    <location>
        <begin position="1098"/>
        <end position="1119"/>
    </location>
</feature>
<dbReference type="InterPro" id="IPR047819">
    <property type="entry name" value="P5A-ATPase_N"/>
</dbReference>
<comment type="catalytic activity">
    <reaction evidence="13 14">
        <text>ATP + H2O = ADP + phosphate + H(+)</text>
        <dbReference type="Rhea" id="RHEA:13065"/>
        <dbReference type="ChEBI" id="CHEBI:15377"/>
        <dbReference type="ChEBI" id="CHEBI:15378"/>
        <dbReference type="ChEBI" id="CHEBI:30616"/>
        <dbReference type="ChEBI" id="CHEBI:43474"/>
        <dbReference type="ChEBI" id="CHEBI:456216"/>
    </reaction>
</comment>
<dbReference type="InterPro" id="IPR023214">
    <property type="entry name" value="HAD_sf"/>
</dbReference>
<evidence type="ECO:0000256" key="10">
    <source>
        <dbReference type="ARBA" id="ARBA00022967"/>
    </source>
</evidence>
<dbReference type="SFLD" id="SFLDG00002">
    <property type="entry name" value="C1.7:_P-type_atpase_like"/>
    <property type="match status" value="2"/>
</dbReference>
<evidence type="ECO:0000256" key="6">
    <source>
        <dbReference type="ARBA" id="ARBA00022741"/>
    </source>
</evidence>
<feature type="transmembrane region" description="Helical" evidence="14">
    <location>
        <begin position="214"/>
        <end position="236"/>
    </location>
</feature>
<keyword evidence="4 14" id="KW-0812">Transmembrane</keyword>
<dbReference type="InterPro" id="IPR023299">
    <property type="entry name" value="ATPase_P-typ_cyto_dom_N"/>
</dbReference>
<feature type="transmembrane region" description="Helical" evidence="14">
    <location>
        <begin position="390"/>
        <end position="414"/>
    </location>
</feature>
<dbReference type="NCBIfam" id="TIGR01494">
    <property type="entry name" value="ATPase_P-type"/>
    <property type="match status" value="2"/>
</dbReference>
<dbReference type="FunFam" id="1.20.1110.10:FF:000023">
    <property type="entry name" value="Cation-transporting ATPase"/>
    <property type="match status" value="2"/>
</dbReference>
<feature type="transmembrane region" description="Helical" evidence="14">
    <location>
        <begin position="2064"/>
        <end position="2084"/>
    </location>
</feature>
<feature type="transmembrane region" description="Helical" evidence="14">
    <location>
        <begin position="29"/>
        <end position="48"/>
    </location>
</feature>
<feature type="transmembrane region" description="Helical" evidence="14">
    <location>
        <begin position="426"/>
        <end position="448"/>
    </location>
</feature>
<keyword evidence="17" id="KW-1185">Reference proteome</keyword>
<dbReference type="Pfam" id="PF13246">
    <property type="entry name" value="Cation_ATPase"/>
    <property type="match status" value="2"/>
</dbReference>
<keyword evidence="12 14" id="KW-0472">Membrane</keyword>
<dbReference type="GO" id="GO:0031902">
    <property type="term" value="C:late endosome membrane"/>
    <property type="evidence" value="ECO:0007669"/>
    <property type="project" value="UniProtKB-SubCell"/>
</dbReference>
<feature type="transmembrane region" description="Helical" evidence="14">
    <location>
        <begin position="2134"/>
        <end position="2158"/>
    </location>
</feature>
<dbReference type="GO" id="GO:0006874">
    <property type="term" value="P:intracellular calcium ion homeostasis"/>
    <property type="evidence" value="ECO:0007669"/>
    <property type="project" value="TreeGrafter"/>
</dbReference>
<keyword evidence="5 14" id="KW-0479">Metal-binding</keyword>
<feature type="transmembrane region" description="Helical" evidence="14">
    <location>
        <begin position="1558"/>
        <end position="1581"/>
    </location>
</feature>
<evidence type="ECO:0000313" key="17">
    <source>
        <dbReference type="Proteomes" id="UP001295444"/>
    </source>
</evidence>
<feature type="transmembrane region" description="Helical" evidence="14">
    <location>
        <begin position="1349"/>
        <end position="1368"/>
    </location>
</feature>
<dbReference type="SUPFAM" id="SSF81660">
    <property type="entry name" value="Metal cation-transporting ATPase, ATP-binding domain N"/>
    <property type="match status" value="2"/>
</dbReference>
<evidence type="ECO:0000256" key="11">
    <source>
        <dbReference type="ARBA" id="ARBA00022989"/>
    </source>
</evidence>
<evidence type="ECO:0000256" key="4">
    <source>
        <dbReference type="ARBA" id="ARBA00022692"/>
    </source>
</evidence>
<dbReference type="FunFam" id="3.40.50.1000:FF:000075">
    <property type="entry name" value="Cation-transporting ATPase"/>
    <property type="match status" value="2"/>
</dbReference>
<feature type="transmembrane region" description="Helical" evidence="14">
    <location>
        <begin position="2096"/>
        <end position="2113"/>
    </location>
</feature>
<evidence type="ECO:0000256" key="8">
    <source>
        <dbReference type="ARBA" id="ARBA00022840"/>
    </source>
</evidence>
<feature type="transmembrane region" description="Helical" evidence="14">
    <location>
        <begin position="1025"/>
        <end position="1046"/>
    </location>
</feature>
<dbReference type="GO" id="GO:0019829">
    <property type="term" value="F:ATPase-coupled monoatomic cation transmembrane transporter activity"/>
    <property type="evidence" value="ECO:0007669"/>
    <property type="project" value="UniProtKB-UniRule"/>
</dbReference>
<dbReference type="InterPro" id="IPR018303">
    <property type="entry name" value="ATPase_P-typ_P_site"/>
</dbReference>
<evidence type="ECO:0000259" key="15">
    <source>
        <dbReference type="SMART" id="SM00831"/>
    </source>
</evidence>
<dbReference type="GO" id="GO:0140358">
    <property type="term" value="F:P-type transmembrane transporter activity"/>
    <property type="evidence" value="ECO:0007669"/>
    <property type="project" value="InterPro"/>
</dbReference>
<dbReference type="InterPro" id="IPR036412">
    <property type="entry name" value="HAD-like_sf"/>
</dbReference>
<dbReference type="SUPFAM" id="SSF81665">
    <property type="entry name" value="Calcium ATPase, transmembrane domain M"/>
    <property type="match status" value="2"/>
</dbReference>
<feature type="transmembrane region" description="Helical" evidence="14">
    <location>
        <begin position="2283"/>
        <end position="2299"/>
    </location>
</feature>
<dbReference type="Gene3D" id="3.40.1110.10">
    <property type="entry name" value="Calcium-transporting ATPase, cytoplasmic domain N"/>
    <property type="match status" value="2"/>
</dbReference>
<dbReference type="FunFam" id="2.70.150.10:FF:000035">
    <property type="entry name" value="Cation-transporting ATPase"/>
    <property type="match status" value="2"/>
</dbReference>
<evidence type="ECO:0000256" key="3">
    <source>
        <dbReference type="ARBA" id="ARBA00022553"/>
    </source>
</evidence>
<feature type="transmembrane region" description="Helical" evidence="14">
    <location>
        <begin position="2192"/>
        <end position="2212"/>
    </location>
</feature>
<dbReference type="SFLD" id="SFLDF00027">
    <property type="entry name" value="p-type_atpase"/>
    <property type="match status" value="2"/>
</dbReference>
<dbReference type="PANTHER" id="PTHR45630:SF1">
    <property type="entry name" value="CATION-TRANSPORTING ATPASE 13A4-RELATED"/>
    <property type="match status" value="1"/>
</dbReference>
<evidence type="ECO:0000256" key="2">
    <source>
        <dbReference type="ARBA" id="ARBA00006000"/>
    </source>
</evidence>
<keyword evidence="11 14" id="KW-1133">Transmembrane helix</keyword>
<dbReference type="Gene3D" id="3.40.50.1000">
    <property type="entry name" value="HAD superfamily/HAD-like"/>
    <property type="match status" value="2"/>
</dbReference>
<dbReference type="Proteomes" id="UP001295444">
    <property type="component" value="Chromosome 02"/>
</dbReference>
<accession>A0AAD1REH9</accession>
<keyword evidence="8 14" id="KW-0067">ATP-binding</keyword>